<dbReference type="AlphaFoldDB" id="A0A364VE62"/>
<dbReference type="Proteomes" id="UP000251047">
    <property type="component" value="Unassembled WGS sequence"/>
</dbReference>
<comment type="caution">
    <text evidence="1">The sequence shown here is derived from an EMBL/GenBank/DDBJ whole genome shotgun (WGS) entry which is preliminary data.</text>
</comment>
<accession>A0A364VE62</accession>
<name>A0A364VE62_9CORY</name>
<gene>
    <name evidence="1" type="ORF">CWC39_00925</name>
</gene>
<sequence length="337" mass="35593">MLALDAQEGDVAVIAAGDDRGTYMLGEGPASEFDSWMRLAAADAAVSSVNGQTGVVNLGPADVGAAGESHTHTIGQVDGLRSELDGKFTAADASAEVVGGGIPRRRSNGNLDVPTDPVANAHATSKAYVDNAVAGRAPASHRHATNEIDGFSDDAASAALTASLPIPALEDTLVRYGSDIRFSVLNPVEPDHPATKAYVDSGDIPLMVRDAILWRSDLKGAASTKPQSANWGTCELGLETEDRLNTDPVWDANHLFIQHPGTYRLSLSGSRGGGAGKVSLCTSFAGKETEQVVIQDTTAYTSKTVDVWLDKTTMILCRWNGYSGNNFSYRVQFELIR</sequence>
<reference evidence="1 2" key="1">
    <citation type="journal article" date="2018" name="Syst. Appl. Microbiol.">
        <title>Corynebacterium heidelbergense sp. nov., isolated from the preen glands of Egyptian geese (Alopochen aegyptiacus).</title>
        <authorList>
            <person name="Braun M.S."/>
            <person name="Wang E."/>
            <person name="Zimmermann S."/>
            <person name="Wink M."/>
        </authorList>
    </citation>
    <scope>NUCLEOTIDE SEQUENCE [LARGE SCALE GENOMIC DNA]</scope>
    <source>
        <strain evidence="1 2">DSM 104638</strain>
    </source>
</reference>
<proteinExistence type="predicted"/>
<evidence type="ECO:0000313" key="1">
    <source>
        <dbReference type="EMBL" id="RAV34933.1"/>
    </source>
</evidence>
<dbReference type="EMBL" id="PHQP01000003">
    <property type="protein sequence ID" value="RAV34933.1"/>
    <property type="molecule type" value="Genomic_DNA"/>
</dbReference>
<organism evidence="1 2">
    <name type="scientific">Corynebacterium heidelbergense</name>
    <dbReference type="NCBI Taxonomy" id="2055947"/>
    <lineage>
        <taxon>Bacteria</taxon>
        <taxon>Bacillati</taxon>
        <taxon>Actinomycetota</taxon>
        <taxon>Actinomycetes</taxon>
        <taxon>Mycobacteriales</taxon>
        <taxon>Corynebacteriaceae</taxon>
        <taxon>Corynebacterium</taxon>
    </lineage>
</organism>
<evidence type="ECO:0000313" key="2">
    <source>
        <dbReference type="Proteomes" id="UP000251047"/>
    </source>
</evidence>
<protein>
    <submittedName>
        <fullName evidence="1">Uncharacterized protein</fullName>
    </submittedName>
</protein>